<dbReference type="InterPro" id="IPR001867">
    <property type="entry name" value="OmpR/PhoB-type_DNA-bd"/>
</dbReference>
<evidence type="ECO:0000256" key="8">
    <source>
        <dbReference type="PROSITE-ProRule" id="PRU00169"/>
    </source>
</evidence>
<reference evidence="12 13" key="1">
    <citation type="submission" date="2020-08" db="EMBL/GenBank/DDBJ databases">
        <title>Genomic Encyclopedia of Type Strains, Phase IV (KMG-IV): sequencing the most valuable type-strain genomes for metagenomic binning, comparative biology and taxonomic classification.</title>
        <authorList>
            <person name="Goeker M."/>
        </authorList>
    </citation>
    <scope>NUCLEOTIDE SEQUENCE [LARGE SCALE GENOMIC DNA]</scope>
    <source>
        <strain evidence="12 13">DSM 12252</strain>
    </source>
</reference>
<dbReference type="FunFam" id="3.40.50.2300:FF:000021">
    <property type="entry name" value="Two-component system response regulator KdpE"/>
    <property type="match status" value="1"/>
</dbReference>
<dbReference type="EMBL" id="JACHIG010000012">
    <property type="protein sequence ID" value="MBB5034906.1"/>
    <property type="molecule type" value="Genomic_DNA"/>
</dbReference>
<dbReference type="PANTHER" id="PTHR48111">
    <property type="entry name" value="REGULATOR OF RPOS"/>
    <property type="match status" value="1"/>
</dbReference>
<comment type="subcellular location">
    <subcellularLocation>
        <location evidence="1">Cytoplasm</location>
    </subcellularLocation>
</comment>
<dbReference type="CDD" id="cd00383">
    <property type="entry name" value="trans_reg_C"/>
    <property type="match status" value="1"/>
</dbReference>
<dbReference type="Gene3D" id="6.10.250.690">
    <property type="match status" value="1"/>
</dbReference>
<evidence type="ECO:0000313" key="13">
    <source>
        <dbReference type="Proteomes" id="UP000590740"/>
    </source>
</evidence>
<keyword evidence="13" id="KW-1185">Reference proteome</keyword>
<dbReference type="GO" id="GO:0045893">
    <property type="term" value="P:positive regulation of DNA-templated transcription"/>
    <property type="evidence" value="ECO:0007669"/>
    <property type="project" value="UniProtKB-ARBA"/>
</dbReference>
<dbReference type="InterPro" id="IPR039420">
    <property type="entry name" value="WalR-like"/>
</dbReference>
<dbReference type="GO" id="GO:0005829">
    <property type="term" value="C:cytosol"/>
    <property type="evidence" value="ECO:0007669"/>
    <property type="project" value="TreeGrafter"/>
</dbReference>
<dbReference type="PANTHER" id="PTHR48111:SF50">
    <property type="entry name" value="KDP OPERON TRANSCRIPTIONAL REGULATORY PROTEIN KDPE"/>
    <property type="match status" value="1"/>
</dbReference>
<dbReference type="Proteomes" id="UP000590740">
    <property type="component" value="Unassembled WGS sequence"/>
</dbReference>
<dbReference type="InterPro" id="IPR011006">
    <property type="entry name" value="CheY-like_superfamily"/>
</dbReference>
<dbReference type="InterPro" id="IPR036388">
    <property type="entry name" value="WH-like_DNA-bd_sf"/>
</dbReference>
<dbReference type="Pfam" id="PF00072">
    <property type="entry name" value="Response_reg"/>
    <property type="match status" value="1"/>
</dbReference>
<dbReference type="GO" id="GO:0042802">
    <property type="term" value="F:identical protein binding"/>
    <property type="evidence" value="ECO:0007669"/>
    <property type="project" value="UniProtKB-ARBA"/>
</dbReference>
<evidence type="ECO:0000256" key="4">
    <source>
        <dbReference type="ARBA" id="ARBA00023012"/>
    </source>
</evidence>
<keyword evidence="2" id="KW-0963">Cytoplasm</keyword>
<feature type="modified residue" description="4-aspartylphosphate" evidence="8">
    <location>
        <position position="51"/>
    </location>
</feature>
<evidence type="ECO:0000256" key="3">
    <source>
        <dbReference type="ARBA" id="ARBA00022553"/>
    </source>
</evidence>
<proteinExistence type="predicted"/>
<dbReference type="CDD" id="cd17620">
    <property type="entry name" value="REC_OmpR_KdpE-like"/>
    <property type="match status" value="1"/>
</dbReference>
<dbReference type="PROSITE" id="PS50110">
    <property type="entry name" value="RESPONSE_REGULATORY"/>
    <property type="match status" value="1"/>
</dbReference>
<dbReference type="Gene3D" id="3.40.50.2300">
    <property type="match status" value="1"/>
</dbReference>
<evidence type="ECO:0000256" key="5">
    <source>
        <dbReference type="ARBA" id="ARBA00023015"/>
    </source>
</evidence>
<dbReference type="GO" id="GO:0032993">
    <property type="term" value="C:protein-DNA complex"/>
    <property type="evidence" value="ECO:0007669"/>
    <property type="project" value="TreeGrafter"/>
</dbReference>
<evidence type="ECO:0000259" key="11">
    <source>
        <dbReference type="PROSITE" id="PS51755"/>
    </source>
</evidence>
<dbReference type="Gene3D" id="1.10.10.10">
    <property type="entry name" value="Winged helix-like DNA-binding domain superfamily/Winged helix DNA-binding domain"/>
    <property type="match status" value="1"/>
</dbReference>
<dbReference type="GO" id="GO:0000987">
    <property type="term" value="F:cis-regulatory region sequence-specific DNA binding"/>
    <property type="evidence" value="ECO:0007669"/>
    <property type="project" value="UniProtKB-ARBA"/>
</dbReference>
<organism evidence="12 13">
    <name type="scientific">Prosthecobacter vanneervenii</name>
    <dbReference type="NCBI Taxonomy" id="48466"/>
    <lineage>
        <taxon>Bacteria</taxon>
        <taxon>Pseudomonadati</taxon>
        <taxon>Verrucomicrobiota</taxon>
        <taxon>Verrucomicrobiia</taxon>
        <taxon>Verrucomicrobiales</taxon>
        <taxon>Verrucomicrobiaceae</taxon>
        <taxon>Prosthecobacter</taxon>
    </lineage>
</organism>
<protein>
    <submittedName>
        <fullName evidence="12">Two-component system KDP operon response regulator KdpE</fullName>
    </submittedName>
</protein>
<keyword evidence="4" id="KW-0902">Two-component regulatory system</keyword>
<gene>
    <name evidence="12" type="ORF">HNQ65_004514</name>
</gene>
<dbReference type="Pfam" id="PF00486">
    <property type="entry name" value="Trans_reg_C"/>
    <property type="match status" value="1"/>
</dbReference>
<keyword evidence="7" id="KW-0804">Transcription</keyword>
<accession>A0A7W7YEV3</accession>
<feature type="DNA-binding region" description="OmpR/PhoB-type" evidence="9">
    <location>
        <begin position="123"/>
        <end position="219"/>
    </location>
</feature>
<feature type="domain" description="OmpR/PhoB-type" evidence="11">
    <location>
        <begin position="123"/>
        <end position="219"/>
    </location>
</feature>
<feature type="domain" description="Response regulatory" evidence="10">
    <location>
        <begin position="2"/>
        <end position="115"/>
    </location>
</feature>
<evidence type="ECO:0000259" key="10">
    <source>
        <dbReference type="PROSITE" id="PS50110"/>
    </source>
</evidence>
<sequence length="220" mass="24448">MTALIIDDEIQIRRLLRMALESKGYTVREADKGQLGLQEAVFHKPDVILLDLGLPDMDGVEVLKRLREWSGVPVLILSVRDQESVKLAAFDAGADDYVCKPFSTAELMARLSAIQRRHGGLDDAVLKAGPLVLDPVHHEAALHGQPLKLTPTEYALLAQLVRHAGKVVTLKQLLRAVWGPQAEEQSHYLRVYANHLRKKLEGSSLEIKNEPGIGYRLEEG</sequence>
<evidence type="ECO:0000256" key="7">
    <source>
        <dbReference type="ARBA" id="ARBA00023163"/>
    </source>
</evidence>
<keyword evidence="3 8" id="KW-0597">Phosphoprotein</keyword>
<dbReference type="InterPro" id="IPR001789">
    <property type="entry name" value="Sig_transdc_resp-reg_receiver"/>
</dbReference>
<evidence type="ECO:0000256" key="1">
    <source>
        <dbReference type="ARBA" id="ARBA00004496"/>
    </source>
</evidence>
<comment type="caution">
    <text evidence="12">The sequence shown here is derived from an EMBL/GenBank/DDBJ whole genome shotgun (WGS) entry which is preliminary data.</text>
</comment>
<dbReference type="SMART" id="SM00448">
    <property type="entry name" value="REC"/>
    <property type="match status" value="1"/>
</dbReference>
<dbReference type="SMART" id="SM00862">
    <property type="entry name" value="Trans_reg_C"/>
    <property type="match status" value="1"/>
</dbReference>
<dbReference type="AlphaFoldDB" id="A0A7W7YEV3"/>
<evidence type="ECO:0000256" key="9">
    <source>
        <dbReference type="PROSITE-ProRule" id="PRU01091"/>
    </source>
</evidence>
<evidence type="ECO:0000313" key="12">
    <source>
        <dbReference type="EMBL" id="MBB5034906.1"/>
    </source>
</evidence>
<dbReference type="RefSeq" id="WP_184343161.1">
    <property type="nucleotide sequence ID" value="NZ_JACHIG010000012.1"/>
</dbReference>
<name>A0A7W7YEV3_9BACT</name>
<dbReference type="PROSITE" id="PS51755">
    <property type="entry name" value="OMPR_PHOB"/>
    <property type="match status" value="1"/>
</dbReference>
<evidence type="ECO:0000256" key="2">
    <source>
        <dbReference type="ARBA" id="ARBA00022490"/>
    </source>
</evidence>
<dbReference type="GO" id="GO:0000156">
    <property type="term" value="F:phosphorelay response regulator activity"/>
    <property type="evidence" value="ECO:0007669"/>
    <property type="project" value="TreeGrafter"/>
</dbReference>
<evidence type="ECO:0000256" key="6">
    <source>
        <dbReference type="ARBA" id="ARBA00023125"/>
    </source>
</evidence>
<keyword evidence="6 9" id="KW-0238">DNA-binding</keyword>
<keyword evidence="5" id="KW-0805">Transcription regulation</keyword>
<dbReference type="SUPFAM" id="SSF52172">
    <property type="entry name" value="CheY-like"/>
    <property type="match status" value="1"/>
</dbReference>